<dbReference type="SUPFAM" id="SSF51735">
    <property type="entry name" value="NAD(P)-binding Rossmann-fold domains"/>
    <property type="match status" value="1"/>
</dbReference>
<dbReference type="SUPFAM" id="SSF52283">
    <property type="entry name" value="Formate/glycerate dehydrogenase catalytic domain-like"/>
    <property type="match status" value="1"/>
</dbReference>
<sequence length="368" mass="40560">MSPVILHLRAETKPLEHRAGLTPSTAANLLATGDFKIFVEESSQSTFKSSEYSAVGCEIVPEGSWKKAPVDRIILGLKELPENETFPLVHEHIQFAHCYKNQGGWEDVLRRFPEGNGTLYDIEFLENDQGRRVAAFGFYAGFAGAALGARDWAFKQTHADFEELAGVEAYPNEKELIRDVSADLAAAYKTGAKAPRCLVIGALGRCGSGAVDLLRKVGIPEENIIKWDMAETKKGGPFAEITEADIFINCIYLSQPIPPFTNLETLNDANRKLRTIVDVSADTTNPHNPIPVYTIATVFSKPTVVVDTTLGPKLSVISIDQLPSLLPREASEFFVTDMLPSLKELPQRETAPVWARAKALFEHHISRL</sequence>
<evidence type="ECO:0000256" key="14">
    <source>
        <dbReference type="PIRSR" id="PIRSR018250-1"/>
    </source>
</evidence>
<evidence type="ECO:0000256" key="10">
    <source>
        <dbReference type="ARBA" id="ARBA00023157"/>
    </source>
</evidence>
<feature type="active site" description="Proton acceptor" evidence="14">
    <location>
        <position position="78"/>
    </location>
</feature>
<evidence type="ECO:0000256" key="7">
    <source>
        <dbReference type="ARBA" id="ARBA00023002"/>
    </source>
</evidence>
<feature type="active site" description="Proton donor" evidence="14">
    <location>
        <position position="97"/>
    </location>
</feature>
<keyword evidence="8 13" id="KW-0520">NAD</keyword>
<dbReference type="InterPro" id="IPR007698">
    <property type="entry name" value="AlaDH/PNT_NAD(H)-bd"/>
</dbReference>
<dbReference type="Gene3D" id="3.40.50.720">
    <property type="entry name" value="NAD(P)-binding Rossmann-like Domain"/>
    <property type="match status" value="2"/>
</dbReference>
<dbReference type="SMART" id="SM01002">
    <property type="entry name" value="AlaDh_PNT_C"/>
    <property type="match status" value="1"/>
</dbReference>
<feature type="binding site" evidence="15">
    <location>
        <position position="131"/>
    </location>
    <ligand>
        <name>NAD(+)</name>
        <dbReference type="ChEBI" id="CHEBI:57540"/>
    </ligand>
</feature>
<keyword evidence="6 13" id="KW-0028">Amino-acid biosynthesis</keyword>
<evidence type="ECO:0000259" key="17">
    <source>
        <dbReference type="SMART" id="SM01002"/>
    </source>
</evidence>
<accession>A0A1E3QLM0</accession>
<dbReference type="CDD" id="cd12188">
    <property type="entry name" value="SDH"/>
    <property type="match status" value="1"/>
</dbReference>
<feature type="binding site" evidence="15">
    <location>
        <position position="232"/>
    </location>
    <ligand>
        <name>NAD(+)</name>
        <dbReference type="ChEBI" id="CHEBI:57540"/>
    </ligand>
</feature>
<evidence type="ECO:0000256" key="1">
    <source>
        <dbReference type="ARBA" id="ARBA00004884"/>
    </source>
</evidence>
<evidence type="ECO:0000256" key="15">
    <source>
        <dbReference type="PIRSR" id="PIRSR018250-3"/>
    </source>
</evidence>
<dbReference type="EMBL" id="KV454435">
    <property type="protein sequence ID" value="ODQ78599.1"/>
    <property type="molecule type" value="Genomic_DNA"/>
</dbReference>
<feature type="domain" description="Alanine dehydrogenase/pyridine nucleotide transhydrogenase NAD(H)-binding" evidence="17">
    <location>
        <begin position="186"/>
        <end position="318"/>
    </location>
</feature>
<protein>
    <recommendedName>
        <fullName evidence="5 13">Saccharopine dehydrogenase [NAD(+), L-lysine-forming]</fullName>
        <shortName evidence="13">SDH</shortName>
        <ecNumber evidence="4 13">1.5.1.7</ecNumber>
    </recommendedName>
    <alternativeName>
        <fullName evidence="11 13">Lysine--2-oxoglutarate reductase</fullName>
    </alternativeName>
</protein>
<comment type="pathway">
    <text evidence="1 13">Amino-acid biosynthesis; L-lysine biosynthesis via AAA pathway; L-lysine from L-alpha-aminoadipate (fungal route): step 3/3.</text>
</comment>
<evidence type="ECO:0000256" key="11">
    <source>
        <dbReference type="ARBA" id="ARBA00033228"/>
    </source>
</evidence>
<evidence type="ECO:0000256" key="4">
    <source>
        <dbReference type="ARBA" id="ARBA00012847"/>
    </source>
</evidence>
<dbReference type="FunFam" id="3.40.50.720:FF:000217">
    <property type="entry name" value="Saccharopine dehydrogenase [NAD(+), L-lysine-forming]"/>
    <property type="match status" value="1"/>
</dbReference>
<feature type="domain" description="Alanine dehydrogenase/pyridine nucleotide transhydrogenase N-terminal" evidence="18">
    <location>
        <begin position="7"/>
        <end position="143"/>
    </location>
</feature>
<dbReference type="UniPathway" id="UPA00033">
    <property type="reaction ID" value="UER00034"/>
</dbReference>
<evidence type="ECO:0000256" key="13">
    <source>
        <dbReference type="PIRNR" id="PIRNR018250"/>
    </source>
</evidence>
<comment type="subunit">
    <text evidence="3">Monomer.</text>
</comment>
<feature type="binding site" evidence="15">
    <location>
        <position position="252"/>
    </location>
    <ligand>
        <name>NAD(+)</name>
        <dbReference type="ChEBI" id="CHEBI:57540"/>
    </ligand>
</feature>
<proteinExistence type="inferred from homology"/>
<dbReference type="PANTHER" id="PTHR11133">
    <property type="entry name" value="SACCHAROPINE DEHYDROGENASE"/>
    <property type="match status" value="1"/>
</dbReference>
<dbReference type="OrthoDB" id="265306at2759"/>
<dbReference type="PIRSF" id="PIRSF018250">
    <property type="entry name" value="Saccharopine_DH_Lys"/>
    <property type="match status" value="1"/>
</dbReference>
<dbReference type="InterPro" id="IPR051168">
    <property type="entry name" value="AASS"/>
</dbReference>
<keyword evidence="9 13" id="KW-0457">Lysine biosynthesis</keyword>
<keyword evidence="10" id="KW-1015">Disulfide bond</keyword>
<dbReference type="GO" id="GO:0019878">
    <property type="term" value="P:lysine biosynthetic process via aminoadipic acid"/>
    <property type="evidence" value="ECO:0007669"/>
    <property type="project" value="UniProtKB-UniPathway"/>
</dbReference>
<evidence type="ECO:0000259" key="18">
    <source>
        <dbReference type="SMART" id="SM01003"/>
    </source>
</evidence>
<dbReference type="Proteomes" id="UP000094336">
    <property type="component" value="Unassembled WGS sequence"/>
</dbReference>
<dbReference type="PANTHER" id="PTHR11133:SF23">
    <property type="entry name" value="SACCHAROPINE DEHYDROGENASE [NAD(+), L-LYSINE-FORMING]"/>
    <property type="match status" value="1"/>
</dbReference>
<evidence type="ECO:0000256" key="5">
    <source>
        <dbReference type="ARBA" id="ARBA00021221"/>
    </source>
</evidence>
<feature type="binding site" evidence="15">
    <location>
        <position position="228"/>
    </location>
    <ligand>
        <name>NAD(+)</name>
        <dbReference type="ChEBI" id="CHEBI:57540"/>
    </ligand>
</feature>
<evidence type="ECO:0000256" key="2">
    <source>
        <dbReference type="ARBA" id="ARBA00005689"/>
    </source>
</evidence>
<dbReference type="GO" id="GO:0005737">
    <property type="term" value="C:cytoplasm"/>
    <property type="evidence" value="ECO:0007669"/>
    <property type="project" value="TreeGrafter"/>
</dbReference>
<dbReference type="RefSeq" id="XP_018983927.1">
    <property type="nucleotide sequence ID" value="XM_019131920.1"/>
</dbReference>
<feature type="binding site" evidence="15">
    <location>
        <begin position="204"/>
        <end position="205"/>
    </location>
    <ligand>
        <name>NAD(+)</name>
        <dbReference type="ChEBI" id="CHEBI:57540"/>
    </ligand>
</feature>
<evidence type="ECO:0000256" key="6">
    <source>
        <dbReference type="ARBA" id="ARBA00022605"/>
    </source>
</evidence>
<evidence type="ECO:0000256" key="8">
    <source>
        <dbReference type="ARBA" id="ARBA00023027"/>
    </source>
</evidence>
<dbReference type="STRING" id="984486.A0A1E3QLM0"/>
<gene>
    <name evidence="19" type="ORF">BABINDRAFT_39323</name>
</gene>
<evidence type="ECO:0000313" key="19">
    <source>
        <dbReference type="EMBL" id="ODQ78599.1"/>
    </source>
</evidence>
<feature type="binding site" evidence="15">
    <location>
        <begin position="319"/>
        <end position="322"/>
    </location>
    <ligand>
        <name>NAD(+)</name>
        <dbReference type="ChEBI" id="CHEBI:57540"/>
    </ligand>
</feature>
<evidence type="ECO:0000256" key="16">
    <source>
        <dbReference type="PIRSR" id="PIRSR018250-4"/>
    </source>
</evidence>
<dbReference type="EC" id="1.5.1.7" evidence="4 13"/>
<dbReference type="InterPro" id="IPR027281">
    <property type="entry name" value="Lys1"/>
</dbReference>
<evidence type="ECO:0000256" key="9">
    <source>
        <dbReference type="ARBA" id="ARBA00023154"/>
    </source>
</evidence>
<dbReference type="SMART" id="SM01003">
    <property type="entry name" value="AlaDh_PNT_N"/>
    <property type="match status" value="1"/>
</dbReference>
<keyword evidence="20" id="KW-1185">Reference proteome</keyword>
<name>A0A1E3QLM0_9ASCO</name>
<dbReference type="AlphaFoldDB" id="A0A1E3QLM0"/>
<evidence type="ECO:0000256" key="3">
    <source>
        <dbReference type="ARBA" id="ARBA00011245"/>
    </source>
</evidence>
<dbReference type="GeneID" id="30149773"/>
<dbReference type="InterPro" id="IPR007886">
    <property type="entry name" value="AlaDH/PNT_N"/>
</dbReference>
<reference evidence="20" key="1">
    <citation type="submission" date="2016-05" db="EMBL/GenBank/DDBJ databases">
        <title>Comparative genomics of biotechnologically important yeasts.</title>
        <authorList>
            <consortium name="DOE Joint Genome Institute"/>
            <person name="Riley R."/>
            <person name="Haridas S."/>
            <person name="Wolfe K.H."/>
            <person name="Lopes M.R."/>
            <person name="Hittinger C.T."/>
            <person name="Goker M."/>
            <person name="Salamov A."/>
            <person name="Wisecaver J."/>
            <person name="Long T.M."/>
            <person name="Aerts A.L."/>
            <person name="Barry K."/>
            <person name="Choi C."/>
            <person name="Clum A."/>
            <person name="Coughlan A.Y."/>
            <person name="Deshpande S."/>
            <person name="Douglass A.P."/>
            <person name="Hanson S.J."/>
            <person name="Klenk H.-P."/>
            <person name="Labutti K."/>
            <person name="Lapidus A."/>
            <person name="Lindquist E."/>
            <person name="Lipzen A."/>
            <person name="Meier-Kolthoff J.P."/>
            <person name="Ohm R.A."/>
            <person name="Otillar R.P."/>
            <person name="Pangilinan J."/>
            <person name="Peng Y."/>
            <person name="Rokas A."/>
            <person name="Rosa C.A."/>
            <person name="Scheuner C."/>
            <person name="Sibirny A.A."/>
            <person name="Slot J.C."/>
            <person name="Stielow J.B."/>
            <person name="Sun H."/>
            <person name="Kurtzman C.P."/>
            <person name="Blackwell M."/>
            <person name="Grigoriev I.V."/>
            <person name="Jeffries T.W."/>
        </authorList>
    </citation>
    <scope>NUCLEOTIDE SEQUENCE [LARGE SCALE GENOMIC DNA]</scope>
    <source>
        <strain evidence="20">NRRL Y-12698</strain>
    </source>
</reference>
<evidence type="ECO:0000256" key="12">
    <source>
        <dbReference type="ARBA" id="ARBA00047860"/>
    </source>
</evidence>
<evidence type="ECO:0000313" key="20">
    <source>
        <dbReference type="Proteomes" id="UP000094336"/>
    </source>
</evidence>
<comment type="catalytic activity">
    <reaction evidence="12 13">
        <text>L-saccharopine + NAD(+) + H2O = L-lysine + 2-oxoglutarate + NADH + H(+)</text>
        <dbReference type="Rhea" id="RHEA:12440"/>
        <dbReference type="ChEBI" id="CHEBI:15377"/>
        <dbReference type="ChEBI" id="CHEBI:15378"/>
        <dbReference type="ChEBI" id="CHEBI:16810"/>
        <dbReference type="ChEBI" id="CHEBI:32551"/>
        <dbReference type="ChEBI" id="CHEBI:57540"/>
        <dbReference type="ChEBI" id="CHEBI:57945"/>
        <dbReference type="ChEBI" id="CHEBI:57951"/>
        <dbReference type="EC" id="1.5.1.7"/>
    </reaction>
</comment>
<feature type="disulfide bond" evidence="16">
    <location>
        <begin position="206"/>
        <end position="250"/>
    </location>
</feature>
<dbReference type="GO" id="GO:0004754">
    <property type="term" value="F:saccharopine dehydrogenase (NAD+, L-lysine-forming) activity"/>
    <property type="evidence" value="ECO:0007669"/>
    <property type="project" value="UniProtKB-EC"/>
</dbReference>
<dbReference type="Pfam" id="PF05222">
    <property type="entry name" value="AlaDh_PNT_N"/>
    <property type="match status" value="1"/>
</dbReference>
<dbReference type="InterPro" id="IPR036291">
    <property type="entry name" value="NAD(P)-bd_dom_sf"/>
</dbReference>
<organism evidence="19 20">
    <name type="scientific">Babjeviella inositovora NRRL Y-12698</name>
    <dbReference type="NCBI Taxonomy" id="984486"/>
    <lineage>
        <taxon>Eukaryota</taxon>
        <taxon>Fungi</taxon>
        <taxon>Dikarya</taxon>
        <taxon>Ascomycota</taxon>
        <taxon>Saccharomycotina</taxon>
        <taxon>Pichiomycetes</taxon>
        <taxon>Serinales incertae sedis</taxon>
        <taxon>Babjeviella</taxon>
    </lineage>
</organism>
<feature type="binding site" evidence="15">
    <location>
        <position position="279"/>
    </location>
    <ligand>
        <name>NAD(+)</name>
        <dbReference type="ChEBI" id="CHEBI:57540"/>
    </ligand>
</feature>
<dbReference type="FunFam" id="3.40.50.720:FF:000423">
    <property type="entry name" value="Saccharopine dehydrogenase [NAD(+), L-lysine-forming]"/>
    <property type="match status" value="1"/>
</dbReference>
<comment type="similarity">
    <text evidence="2 13">Belongs to the AlaDH/PNT family.</text>
</comment>
<keyword evidence="7 13" id="KW-0560">Oxidoreductase</keyword>